<evidence type="ECO:0000313" key="3">
    <source>
        <dbReference type="EMBL" id="MCX2696331.1"/>
    </source>
</evidence>
<name>A0ABT3QL47_9HYPH</name>
<feature type="domain" description="TNase-like" evidence="2">
    <location>
        <begin position="50"/>
        <end position="169"/>
    </location>
</feature>
<keyword evidence="4" id="KW-1185">Reference proteome</keyword>
<dbReference type="SMART" id="SM00318">
    <property type="entry name" value="SNc"/>
    <property type="match status" value="1"/>
</dbReference>
<evidence type="ECO:0000259" key="2">
    <source>
        <dbReference type="PROSITE" id="PS50830"/>
    </source>
</evidence>
<dbReference type="PANTHER" id="PTHR12302">
    <property type="entry name" value="EBNA2 BINDING PROTEIN P100"/>
    <property type="match status" value="1"/>
</dbReference>
<dbReference type="InterPro" id="IPR016071">
    <property type="entry name" value="Staphylococal_nuclease_OB-fold"/>
</dbReference>
<comment type="caution">
    <text evidence="3">The sequence shown here is derived from an EMBL/GenBank/DDBJ whole genome shotgun (WGS) entry which is preliminary data.</text>
</comment>
<dbReference type="EMBL" id="JAPHAV010000001">
    <property type="protein sequence ID" value="MCX2696331.1"/>
    <property type="molecule type" value="Genomic_DNA"/>
</dbReference>
<dbReference type="Proteomes" id="UP001301216">
    <property type="component" value="Unassembled WGS sequence"/>
</dbReference>
<dbReference type="InterPro" id="IPR035437">
    <property type="entry name" value="SNase_OB-fold_sf"/>
</dbReference>
<keyword evidence="1" id="KW-1133">Transmembrane helix</keyword>
<dbReference type="PROSITE" id="PS50830">
    <property type="entry name" value="TNASE_3"/>
    <property type="match status" value="1"/>
</dbReference>
<feature type="transmembrane region" description="Helical" evidence="1">
    <location>
        <begin position="21"/>
        <end position="43"/>
    </location>
</feature>
<dbReference type="Gene3D" id="2.40.50.90">
    <property type="match status" value="1"/>
</dbReference>
<dbReference type="RefSeq" id="WP_265983615.1">
    <property type="nucleotide sequence ID" value="NZ_JAPHAV010000001.1"/>
</dbReference>
<protein>
    <submittedName>
        <fullName evidence="3">Thermonuclease family protein</fullName>
    </submittedName>
</protein>
<dbReference type="Pfam" id="PF00565">
    <property type="entry name" value="SNase"/>
    <property type="match status" value="1"/>
</dbReference>
<keyword evidence="1" id="KW-0472">Membrane</keyword>
<evidence type="ECO:0000256" key="1">
    <source>
        <dbReference type="SAM" id="Phobius"/>
    </source>
</evidence>
<proteinExistence type="predicted"/>
<gene>
    <name evidence="3" type="ORF">OPR82_06010</name>
</gene>
<dbReference type="PANTHER" id="PTHR12302:SF26">
    <property type="entry name" value="BLR1266 PROTEIN"/>
    <property type="match status" value="1"/>
</dbReference>
<sequence>MTGKWRSYRRPYPRRKPVRGRAIRSILLTLLIFFTLIAIIVYLPANRQPQESLSGSVYVIDGDTLVLNKAHIRLLGIDAPEMEQSCQIAGHDYLCGRDARNALRTKTDGAAIRCEKHGFDKFGRTLGRCYRGEANLNQWMVEQGWAISYGDYRTEEAEARRHKRGIWAGRFEMPDQWRKAHQKPHAGAETSHDVPAFDGTRGLIDYIRKIIFRFLNI</sequence>
<organism evidence="3 4">
    <name type="scientific">Ochrobactrum chromiisoli</name>
    <dbReference type="NCBI Taxonomy" id="2993941"/>
    <lineage>
        <taxon>Bacteria</taxon>
        <taxon>Pseudomonadati</taxon>
        <taxon>Pseudomonadota</taxon>
        <taxon>Alphaproteobacteria</taxon>
        <taxon>Hyphomicrobiales</taxon>
        <taxon>Brucellaceae</taxon>
        <taxon>Brucella/Ochrobactrum group</taxon>
        <taxon>Ochrobactrum</taxon>
    </lineage>
</organism>
<accession>A0ABT3QL47</accession>
<keyword evidence="1" id="KW-0812">Transmembrane</keyword>
<dbReference type="SUPFAM" id="SSF50199">
    <property type="entry name" value="Staphylococcal nuclease"/>
    <property type="match status" value="1"/>
</dbReference>
<evidence type="ECO:0000313" key="4">
    <source>
        <dbReference type="Proteomes" id="UP001301216"/>
    </source>
</evidence>
<reference evidence="3 4" key="1">
    <citation type="submission" date="2022-11" db="EMBL/GenBank/DDBJ databases">
        <title>Brucella sp. YY2X, whole genome shotgun sequencing project.</title>
        <authorList>
            <person name="Yang Y."/>
        </authorList>
    </citation>
    <scope>NUCLEOTIDE SEQUENCE [LARGE SCALE GENOMIC DNA]</scope>
    <source>
        <strain evidence="3 4">YY2X</strain>
    </source>
</reference>